<accession>A0ABT4JXX9</accession>
<keyword evidence="5 6" id="KW-0472">Membrane</keyword>
<sequence length="207" mass="22373">MTVESGVTFFIAIFIFGITPGPGVFAILARSMVHGAQSCLWLSIGMVISDIAYLVMACLGLATVAATWEELFIAIRIIGAVYLVYLGWKMWTTKVEIDESSFDRRSQVGSVIASFVQGFLISASNPKVIIFYIAFLPTFIDLTLLSSQDVVVASVLTFFALLCGLTLIAFGASQAKRFLRSEKSMKGLNRIAGTIMASAGIYIGLRG</sequence>
<comment type="subcellular location">
    <subcellularLocation>
        <location evidence="1">Cell membrane</location>
        <topology evidence="1">Multi-pass membrane protein</topology>
    </subcellularLocation>
</comment>
<feature type="transmembrane region" description="Helical" evidence="6">
    <location>
        <begin position="71"/>
        <end position="88"/>
    </location>
</feature>
<feature type="transmembrane region" description="Helical" evidence="6">
    <location>
        <begin position="6"/>
        <end position="28"/>
    </location>
</feature>
<keyword evidence="8" id="KW-1185">Reference proteome</keyword>
<evidence type="ECO:0000256" key="3">
    <source>
        <dbReference type="ARBA" id="ARBA00022692"/>
    </source>
</evidence>
<evidence type="ECO:0000313" key="8">
    <source>
        <dbReference type="Proteomes" id="UP001149719"/>
    </source>
</evidence>
<dbReference type="Proteomes" id="UP001149719">
    <property type="component" value="Unassembled WGS sequence"/>
</dbReference>
<protein>
    <submittedName>
        <fullName evidence="7">LysE family translocator</fullName>
    </submittedName>
</protein>
<evidence type="ECO:0000256" key="6">
    <source>
        <dbReference type="SAM" id="Phobius"/>
    </source>
</evidence>
<gene>
    <name evidence="7" type="ORF">O1D97_16950</name>
</gene>
<evidence type="ECO:0000256" key="1">
    <source>
        <dbReference type="ARBA" id="ARBA00004651"/>
    </source>
</evidence>
<evidence type="ECO:0000313" key="7">
    <source>
        <dbReference type="EMBL" id="MCZ2723250.1"/>
    </source>
</evidence>
<keyword evidence="3 6" id="KW-0812">Transmembrane</keyword>
<dbReference type="InterPro" id="IPR001123">
    <property type="entry name" value="LeuE-type"/>
</dbReference>
<evidence type="ECO:0000256" key="2">
    <source>
        <dbReference type="ARBA" id="ARBA00022475"/>
    </source>
</evidence>
<dbReference type="RefSeq" id="WP_269127341.1">
    <property type="nucleotide sequence ID" value="NZ_JAPUBN010000020.1"/>
</dbReference>
<keyword evidence="4 6" id="KW-1133">Transmembrane helix</keyword>
<reference evidence="7" key="1">
    <citation type="submission" date="2022-12" db="EMBL/GenBank/DDBJ databases">
        <title>Marinomonas 15G1-11 sp. nov, isolated from marine algae.</title>
        <authorList>
            <person name="Butt M."/>
            <person name="Choi D.G."/>
            <person name="Kim J.M."/>
            <person name="Lee J.K."/>
            <person name="Baek J.H."/>
            <person name="Jeon C.O."/>
        </authorList>
    </citation>
    <scope>NUCLEOTIDE SEQUENCE</scope>
    <source>
        <strain evidence="7">15G1-11</strain>
    </source>
</reference>
<feature type="transmembrane region" description="Helical" evidence="6">
    <location>
        <begin position="155"/>
        <end position="175"/>
    </location>
</feature>
<dbReference type="PANTHER" id="PTHR30086">
    <property type="entry name" value="ARGININE EXPORTER PROTEIN ARGO"/>
    <property type="match status" value="1"/>
</dbReference>
<evidence type="ECO:0000256" key="5">
    <source>
        <dbReference type="ARBA" id="ARBA00023136"/>
    </source>
</evidence>
<dbReference type="Pfam" id="PF01810">
    <property type="entry name" value="LysE"/>
    <property type="match status" value="1"/>
</dbReference>
<feature type="transmembrane region" description="Helical" evidence="6">
    <location>
        <begin position="187"/>
        <end position="205"/>
    </location>
</feature>
<evidence type="ECO:0000256" key="4">
    <source>
        <dbReference type="ARBA" id="ARBA00022989"/>
    </source>
</evidence>
<comment type="caution">
    <text evidence="7">The sequence shown here is derived from an EMBL/GenBank/DDBJ whole genome shotgun (WGS) entry which is preliminary data.</text>
</comment>
<feature type="transmembrane region" description="Helical" evidence="6">
    <location>
        <begin position="40"/>
        <end position="65"/>
    </location>
</feature>
<dbReference type="PIRSF" id="PIRSF006324">
    <property type="entry name" value="LeuE"/>
    <property type="match status" value="1"/>
</dbReference>
<dbReference type="EMBL" id="JAPUBN010000020">
    <property type="protein sequence ID" value="MCZ2723250.1"/>
    <property type="molecule type" value="Genomic_DNA"/>
</dbReference>
<proteinExistence type="predicted"/>
<name>A0ABT4JXX9_9GAMM</name>
<organism evidence="7 8">
    <name type="scientific">Marinomonas phaeophyticola</name>
    <dbReference type="NCBI Taxonomy" id="3004091"/>
    <lineage>
        <taxon>Bacteria</taxon>
        <taxon>Pseudomonadati</taxon>
        <taxon>Pseudomonadota</taxon>
        <taxon>Gammaproteobacteria</taxon>
        <taxon>Oceanospirillales</taxon>
        <taxon>Oceanospirillaceae</taxon>
        <taxon>Marinomonas</taxon>
    </lineage>
</organism>
<dbReference type="PANTHER" id="PTHR30086:SF20">
    <property type="entry name" value="ARGININE EXPORTER PROTEIN ARGO-RELATED"/>
    <property type="match status" value="1"/>
</dbReference>
<keyword evidence="2" id="KW-1003">Cell membrane</keyword>